<sequence>MGNNPSLATRGHSPLCGIGTQMRARAEPAQAWTRPRKRVIWGIPSSPLTEPAHENRREDAQASGAPSHQYAAWAALPIVLARRPRPPSSPAVLARRSRPPFSPAVLARRPLPPALVCTRTILRSTWVEPDPGMQGAMWAGVLGFLKGTTHTPGFGFWKRSRVGGGFPRARRRIMEGVRKCLRIGAEDKDTDMRIPITQLCARRVSPYGARKRYAERLRTPAAPQAAPHAASAETPANARAVVRSQLVAPCV</sequence>
<comment type="caution">
    <text evidence="2">The sequence shown here is derived from an EMBL/GenBank/DDBJ whole genome shotgun (WGS) entry which is preliminary data.</text>
</comment>
<reference evidence="2" key="1">
    <citation type="submission" date="2023-03" db="EMBL/GenBank/DDBJ databases">
        <title>Massive genome expansion in bonnet fungi (Mycena s.s.) driven by repeated elements and novel gene families across ecological guilds.</title>
        <authorList>
            <consortium name="Lawrence Berkeley National Laboratory"/>
            <person name="Harder C.B."/>
            <person name="Miyauchi S."/>
            <person name="Viragh M."/>
            <person name="Kuo A."/>
            <person name="Thoen E."/>
            <person name="Andreopoulos B."/>
            <person name="Lu D."/>
            <person name="Skrede I."/>
            <person name="Drula E."/>
            <person name="Henrissat B."/>
            <person name="Morin E."/>
            <person name="Kohler A."/>
            <person name="Barry K."/>
            <person name="LaButti K."/>
            <person name="Morin E."/>
            <person name="Salamov A."/>
            <person name="Lipzen A."/>
            <person name="Mereny Z."/>
            <person name="Hegedus B."/>
            <person name="Baldrian P."/>
            <person name="Stursova M."/>
            <person name="Weitz H."/>
            <person name="Taylor A."/>
            <person name="Grigoriev I.V."/>
            <person name="Nagy L.G."/>
            <person name="Martin F."/>
            <person name="Kauserud H."/>
        </authorList>
    </citation>
    <scope>NUCLEOTIDE SEQUENCE</scope>
    <source>
        <strain evidence="2">CBHHK067</strain>
    </source>
</reference>
<evidence type="ECO:0000313" key="2">
    <source>
        <dbReference type="EMBL" id="KAJ7656704.1"/>
    </source>
</evidence>
<organism evidence="2 3">
    <name type="scientific">Mycena rosella</name>
    <name type="common">Pink bonnet</name>
    <name type="synonym">Agaricus rosellus</name>
    <dbReference type="NCBI Taxonomy" id="1033263"/>
    <lineage>
        <taxon>Eukaryota</taxon>
        <taxon>Fungi</taxon>
        <taxon>Dikarya</taxon>
        <taxon>Basidiomycota</taxon>
        <taxon>Agaricomycotina</taxon>
        <taxon>Agaricomycetes</taxon>
        <taxon>Agaricomycetidae</taxon>
        <taxon>Agaricales</taxon>
        <taxon>Marasmiineae</taxon>
        <taxon>Mycenaceae</taxon>
        <taxon>Mycena</taxon>
    </lineage>
</organism>
<name>A0AAD7CPN9_MYCRO</name>
<keyword evidence="3" id="KW-1185">Reference proteome</keyword>
<gene>
    <name evidence="2" type="ORF">B0H17DRAFT_1213694</name>
</gene>
<feature type="region of interest" description="Disordered" evidence="1">
    <location>
        <begin position="44"/>
        <end position="66"/>
    </location>
</feature>
<dbReference type="AlphaFoldDB" id="A0AAD7CPN9"/>
<dbReference type="Proteomes" id="UP001221757">
    <property type="component" value="Unassembled WGS sequence"/>
</dbReference>
<feature type="compositionally biased region" description="Basic and acidic residues" evidence="1">
    <location>
        <begin position="51"/>
        <end position="60"/>
    </location>
</feature>
<accession>A0AAD7CPN9</accession>
<dbReference type="EMBL" id="JARKIE010000296">
    <property type="protein sequence ID" value="KAJ7656704.1"/>
    <property type="molecule type" value="Genomic_DNA"/>
</dbReference>
<evidence type="ECO:0000313" key="3">
    <source>
        <dbReference type="Proteomes" id="UP001221757"/>
    </source>
</evidence>
<evidence type="ECO:0000256" key="1">
    <source>
        <dbReference type="SAM" id="MobiDB-lite"/>
    </source>
</evidence>
<proteinExistence type="predicted"/>
<protein>
    <submittedName>
        <fullName evidence="2">Uncharacterized protein</fullName>
    </submittedName>
</protein>